<dbReference type="Proteomes" id="UP000616885">
    <property type="component" value="Unassembled WGS sequence"/>
</dbReference>
<feature type="transmembrane region" description="Helical" evidence="7">
    <location>
        <begin position="184"/>
        <end position="201"/>
    </location>
</feature>
<protein>
    <recommendedName>
        <fullName evidence="10">Uracil permease</fullName>
    </recommendedName>
</protein>
<evidence type="ECO:0000256" key="3">
    <source>
        <dbReference type="ARBA" id="ARBA00022692"/>
    </source>
</evidence>
<feature type="transmembrane region" description="Helical" evidence="7">
    <location>
        <begin position="274"/>
        <end position="298"/>
    </location>
</feature>
<feature type="transmembrane region" description="Helical" evidence="7">
    <location>
        <begin position="385"/>
        <end position="404"/>
    </location>
</feature>
<dbReference type="GO" id="GO:0015205">
    <property type="term" value="F:nucleobase transmembrane transporter activity"/>
    <property type="evidence" value="ECO:0007669"/>
    <property type="project" value="TreeGrafter"/>
</dbReference>
<name>A0A8H7TUX6_BIOOC</name>
<evidence type="ECO:0000313" key="9">
    <source>
        <dbReference type="Proteomes" id="UP000616885"/>
    </source>
</evidence>
<feature type="transmembrane region" description="Helical" evidence="7">
    <location>
        <begin position="207"/>
        <end position="229"/>
    </location>
</feature>
<dbReference type="PANTHER" id="PTHR30618">
    <property type="entry name" value="NCS1 FAMILY PURINE/PYRIMIDINE TRANSPORTER"/>
    <property type="match status" value="1"/>
</dbReference>
<reference evidence="8" key="1">
    <citation type="submission" date="2020-10" db="EMBL/GenBank/DDBJ databases">
        <title>High-Quality Genome Resource of Clonostachys rosea strain S41 by Oxford Nanopore Long-Read Sequencing.</title>
        <authorList>
            <person name="Wang H."/>
        </authorList>
    </citation>
    <scope>NUCLEOTIDE SEQUENCE</scope>
    <source>
        <strain evidence="8">S41</strain>
    </source>
</reference>
<feature type="transmembrane region" description="Helical" evidence="7">
    <location>
        <begin position="69"/>
        <end position="89"/>
    </location>
</feature>
<sequence length="529" mass="58193">MTLTSLRSRGSATLSAANKKLELRLTQPESWKLPKQHSSIAPPDVWTNADQDPIPPELRTWTEITFITYWYSDLVTISGWSAAGAILTAGLSATDAILITLTAGICNAIPTVLNGAIGSDLHVPFPIAVRASYGYWLSYFCVISRAILAMFWFGVQSMILAIWPSYAKVENTLPKSIGITTQGMVSYLIYWLVQTPLLLIPTHRLQLLFNAKAVLVTPMALAIVIWIAVKAGNQSSGFFYAPATVSDICYGGYTTLTVNIPDFSRFSKTKGANLWQLPAIPFFKTIVGIFGIVAAGAAKEVYGEALWNPIDIINKWQDNPGGRAAAFFVNISANGVSFANDIASIAPKWFNIRRGVILVSFLGGWALCPWIILASAKAFMRFMSAYAIFMAPIAGILTTDYWLIKRRKYNVPALYDPHGIYRFGWGGNWRALVTTVLIITPLLPALGHEVNPEGVPVPDGLQKLFKFNWIYGFVTSTVLYYTLNVVSPHRETLIPQVIHGDQPSIDGVKPDREVSEARTEGKIGEIEPV</sequence>
<accession>A0A8H7TUX6</accession>
<feature type="transmembrane region" description="Helical" evidence="7">
    <location>
        <begin position="137"/>
        <end position="163"/>
    </location>
</feature>
<comment type="similarity">
    <text evidence="2">Belongs to the purine-cytosine permease (2.A.39) family.</text>
</comment>
<proteinExistence type="inferred from homology"/>
<evidence type="ECO:0000256" key="7">
    <source>
        <dbReference type="SAM" id="Phobius"/>
    </source>
</evidence>
<feature type="transmembrane region" description="Helical" evidence="7">
    <location>
        <begin position="96"/>
        <end position="117"/>
    </location>
</feature>
<dbReference type="GO" id="GO:0005886">
    <property type="term" value="C:plasma membrane"/>
    <property type="evidence" value="ECO:0007669"/>
    <property type="project" value="TreeGrafter"/>
</dbReference>
<evidence type="ECO:0000256" key="2">
    <source>
        <dbReference type="ARBA" id="ARBA00008974"/>
    </source>
</evidence>
<dbReference type="InterPro" id="IPR045225">
    <property type="entry name" value="Uracil/uridine/allantoin_perm"/>
</dbReference>
<evidence type="ECO:0008006" key="10">
    <source>
        <dbReference type="Google" id="ProtNLM"/>
    </source>
</evidence>
<feature type="transmembrane region" description="Helical" evidence="7">
    <location>
        <begin position="467"/>
        <end position="486"/>
    </location>
</feature>
<dbReference type="AlphaFoldDB" id="A0A8H7TUX6"/>
<dbReference type="EMBL" id="JADCTT010000001">
    <property type="protein sequence ID" value="KAF9760415.1"/>
    <property type="molecule type" value="Genomic_DNA"/>
</dbReference>
<keyword evidence="3 7" id="KW-0812">Transmembrane</keyword>
<dbReference type="Gene3D" id="1.10.4160.10">
    <property type="entry name" value="Hydantoin permease"/>
    <property type="match status" value="1"/>
</dbReference>
<dbReference type="Pfam" id="PF02133">
    <property type="entry name" value="Transp_cyt_pur"/>
    <property type="match status" value="1"/>
</dbReference>
<feature type="transmembrane region" description="Helical" evidence="7">
    <location>
        <begin position="429"/>
        <end position="447"/>
    </location>
</feature>
<evidence type="ECO:0000256" key="1">
    <source>
        <dbReference type="ARBA" id="ARBA00004141"/>
    </source>
</evidence>
<gene>
    <name evidence="8" type="ORF">IM811_002109</name>
</gene>
<organism evidence="8 9">
    <name type="scientific">Bionectria ochroleuca</name>
    <name type="common">Gliocladium roseum</name>
    <dbReference type="NCBI Taxonomy" id="29856"/>
    <lineage>
        <taxon>Eukaryota</taxon>
        <taxon>Fungi</taxon>
        <taxon>Dikarya</taxon>
        <taxon>Ascomycota</taxon>
        <taxon>Pezizomycotina</taxon>
        <taxon>Sordariomycetes</taxon>
        <taxon>Hypocreomycetidae</taxon>
        <taxon>Hypocreales</taxon>
        <taxon>Bionectriaceae</taxon>
        <taxon>Clonostachys</taxon>
    </lineage>
</organism>
<dbReference type="InterPro" id="IPR001248">
    <property type="entry name" value="Pur-cyt_permease"/>
</dbReference>
<comment type="caution">
    <text evidence="8">The sequence shown here is derived from an EMBL/GenBank/DDBJ whole genome shotgun (WGS) entry which is preliminary data.</text>
</comment>
<evidence type="ECO:0000313" key="8">
    <source>
        <dbReference type="EMBL" id="KAF9760415.1"/>
    </source>
</evidence>
<evidence type="ECO:0000256" key="4">
    <source>
        <dbReference type="ARBA" id="ARBA00022989"/>
    </source>
</evidence>
<keyword evidence="4 7" id="KW-1133">Transmembrane helix</keyword>
<evidence type="ECO:0000256" key="6">
    <source>
        <dbReference type="SAM" id="MobiDB-lite"/>
    </source>
</evidence>
<comment type="subcellular location">
    <subcellularLocation>
        <location evidence="1">Membrane</location>
        <topology evidence="1">Multi-pass membrane protein</topology>
    </subcellularLocation>
</comment>
<dbReference type="PANTHER" id="PTHR30618:SF0">
    <property type="entry name" value="PURINE-URACIL PERMEASE NCS1"/>
    <property type="match status" value="1"/>
</dbReference>
<evidence type="ECO:0000256" key="5">
    <source>
        <dbReference type="ARBA" id="ARBA00023136"/>
    </source>
</evidence>
<feature type="region of interest" description="Disordered" evidence="6">
    <location>
        <begin position="508"/>
        <end position="529"/>
    </location>
</feature>
<feature type="transmembrane region" description="Helical" evidence="7">
    <location>
        <begin position="355"/>
        <end position="373"/>
    </location>
</feature>
<keyword evidence="5 7" id="KW-0472">Membrane</keyword>